<feature type="transmembrane region" description="Helical" evidence="1">
    <location>
        <begin position="53"/>
        <end position="69"/>
    </location>
</feature>
<accession>A0A839QPZ6</accession>
<dbReference type="AlphaFoldDB" id="A0A839QPZ6"/>
<keyword evidence="3" id="KW-1185">Reference proteome</keyword>
<feature type="transmembrane region" description="Helical" evidence="1">
    <location>
        <begin position="15"/>
        <end position="32"/>
    </location>
</feature>
<keyword evidence="1" id="KW-0812">Transmembrane</keyword>
<feature type="transmembrane region" description="Helical" evidence="1">
    <location>
        <begin position="153"/>
        <end position="170"/>
    </location>
</feature>
<keyword evidence="1" id="KW-0472">Membrane</keyword>
<evidence type="ECO:0000256" key="1">
    <source>
        <dbReference type="SAM" id="Phobius"/>
    </source>
</evidence>
<feature type="transmembrane region" description="Helical" evidence="1">
    <location>
        <begin position="103"/>
        <end position="121"/>
    </location>
</feature>
<name>A0A839QPZ6_9MICC</name>
<proteinExistence type="predicted"/>
<dbReference type="Proteomes" id="UP000523000">
    <property type="component" value="Unassembled WGS sequence"/>
</dbReference>
<reference evidence="2 3" key="1">
    <citation type="submission" date="2020-08" db="EMBL/GenBank/DDBJ databases">
        <title>Sequencing the genomes of 1000 actinobacteria strains.</title>
        <authorList>
            <person name="Klenk H.-P."/>
        </authorList>
    </citation>
    <scope>NUCLEOTIDE SEQUENCE [LARGE SCALE GENOMIC DNA]</scope>
    <source>
        <strain evidence="2 3">DSM 22826</strain>
    </source>
</reference>
<comment type="caution">
    <text evidence="2">The sequence shown here is derived from an EMBL/GenBank/DDBJ whole genome shotgun (WGS) entry which is preliminary data.</text>
</comment>
<protein>
    <submittedName>
        <fullName evidence="2">Uncharacterized protein</fullName>
    </submittedName>
</protein>
<gene>
    <name evidence="2" type="ORF">E9229_003071</name>
</gene>
<organism evidence="2 3">
    <name type="scientific">Paeniglutamicibacter cryotolerans</name>
    <dbReference type="NCBI Taxonomy" id="670079"/>
    <lineage>
        <taxon>Bacteria</taxon>
        <taxon>Bacillati</taxon>
        <taxon>Actinomycetota</taxon>
        <taxon>Actinomycetes</taxon>
        <taxon>Micrococcales</taxon>
        <taxon>Micrococcaceae</taxon>
        <taxon>Paeniglutamicibacter</taxon>
    </lineage>
</organism>
<keyword evidence="1" id="KW-1133">Transmembrane helix</keyword>
<evidence type="ECO:0000313" key="3">
    <source>
        <dbReference type="Proteomes" id="UP000523000"/>
    </source>
</evidence>
<dbReference type="EMBL" id="JACHVS010000002">
    <property type="protein sequence ID" value="MBB2996824.1"/>
    <property type="molecule type" value="Genomic_DNA"/>
</dbReference>
<sequence length="198" mass="21170">MGRCAAHCSGLDPALGPYLPYLGLMAWCVVSWSGNRDDGTWRLELPNNSDSMSFGYFFILVLAVIAPGAGRMTPWLSFGCTGLLLALGMGGPRTTTAARDCAVLLLALGLAGTFSGLQLTLRVRRWRLAAGGAVHVAAELLHGTRAYRLQAKWLRHTGVFVLVIAIYALIKAGIRFFTIAGGISPGSGKHGTPVWWRA</sequence>
<evidence type="ECO:0000313" key="2">
    <source>
        <dbReference type="EMBL" id="MBB2996824.1"/>
    </source>
</evidence>